<protein>
    <submittedName>
        <fullName evidence="2">FAD-dependent oxidoreductase</fullName>
    </submittedName>
</protein>
<gene>
    <name evidence="2" type="ORF">ESB04_06600</name>
</gene>
<dbReference type="InterPro" id="IPR036188">
    <property type="entry name" value="FAD/NAD-bd_sf"/>
</dbReference>
<name>A0A4Q1C082_9BACT</name>
<evidence type="ECO:0000313" key="3">
    <source>
        <dbReference type="Proteomes" id="UP000289455"/>
    </source>
</evidence>
<dbReference type="SUPFAM" id="SSF51905">
    <property type="entry name" value="FAD/NAD(P)-binding domain"/>
    <property type="match status" value="1"/>
</dbReference>
<dbReference type="GO" id="GO:0016491">
    <property type="term" value="F:oxidoreductase activity"/>
    <property type="evidence" value="ECO:0007669"/>
    <property type="project" value="InterPro"/>
</dbReference>
<dbReference type="InterPro" id="IPR002937">
    <property type="entry name" value="Amino_oxidase"/>
</dbReference>
<comment type="caution">
    <text evidence="2">The sequence shown here is derived from an EMBL/GenBank/DDBJ whole genome shotgun (WGS) entry which is preliminary data.</text>
</comment>
<dbReference type="EMBL" id="SDHY01000003">
    <property type="protein sequence ID" value="RXK49838.1"/>
    <property type="molecule type" value="Genomic_DNA"/>
</dbReference>
<evidence type="ECO:0000313" key="2">
    <source>
        <dbReference type="EMBL" id="RXK49838.1"/>
    </source>
</evidence>
<sequence length="402" mass="45251">MKPIVIIGAGIAGLQAANVLYEANIPFILIEKQAQVGGRVQSEHFQGFILDHGFQVLQTSYPEVQRSLRLKDLDLSYFDAGAYLWLDHTWTSFYSPWQHTFALFQAFEKGIIHFSDLFKLAKLWLRIQWDATPETNLQLSSWEYIKSLNFSNNFRESFLKPFFQGIFLDNQLSQPASLFLFYLKQFLEGKAAIPKAGMGAISQQLLDVLPPSCVRLGVEVKSLENGKVELSNGEVLDYHKVILAANPTAAATLLDIPLAKGAILQSKTFYFSADKFENEGKLLHLIPQNEESEILHFTCLSKINPHCAPQGKVLMSVTTLKVDISEGEVLREMEKYLCQGKLNWKFLKAFSIPESLPKQGFWKHIKQKAHKKGIILTGDYTQYPSLQAAFASGRLAAESAIS</sequence>
<evidence type="ECO:0000259" key="1">
    <source>
        <dbReference type="Pfam" id="PF01593"/>
    </source>
</evidence>
<dbReference type="Pfam" id="PF01593">
    <property type="entry name" value="Amino_oxidase"/>
    <property type="match status" value="1"/>
</dbReference>
<dbReference type="Proteomes" id="UP000289455">
    <property type="component" value="Unassembled WGS sequence"/>
</dbReference>
<dbReference type="PANTHER" id="PTHR42841">
    <property type="entry name" value="AMINE OXIDASE"/>
    <property type="match status" value="1"/>
</dbReference>
<proteinExistence type="predicted"/>
<reference evidence="2 3" key="1">
    <citation type="submission" date="2019-01" db="EMBL/GenBank/DDBJ databases">
        <title>Cytophagaceae bacterium strain CAR-16.</title>
        <authorList>
            <person name="Chen W.-M."/>
        </authorList>
    </citation>
    <scope>NUCLEOTIDE SEQUENCE [LARGE SCALE GENOMIC DNA]</scope>
    <source>
        <strain evidence="2 3">CAR-16</strain>
    </source>
</reference>
<keyword evidence="3" id="KW-1185">Reference proteome</keyword>
<feature type="domain" description="Amine oxidase" evidence="1">
    <location>
        <begin position="11"/>
        <end position="399"/>
    </location>
</feature>
<dbReference type="Gene3D" id="3.50.50.60">
    <property type="entry name" value="FAD/NAD(P)-binding domain"/>
    <property type="match status" value="1"/>
</dbReference>
<organism evidence="2 3">
    <name type="scientific">Aquirufa rosea</name>
    <dbReference type="NCBI Taxonomy" id="2509241"/>
    <lineage>
        <taxon>Bacteria</taxon>
        <taxon>Pseudomonadati</taxon>
        <taxon>Bacteroidota</taxon>
        <taxon>Cytophagia</taxon>
        <taxon>Cytophagales</taxon>
        <taxon>Flectobacillaceae</taxon>
        <taxon>Aquirufa</taxon>
    </lineage>
</organism>
<dbReference type="OrthoDB" id="9767561at2"/>
<dbReference type="AlphaFoldDB" id="A0A4Q1C082"/>
<accession>A0A4Q1C082</accession>
<dbReference type="RefSeq" id="WP_129026935.1">
    <property type="nucleotide sequence ID" value="NZ_SDHY01000003.1"/>
</dbReference>